<dbReference type="InterPro" id="IPR013087">
    <property type="entry name" value="Znf_C2H2_type"/>
</dbReference>
<dbReference type="PROSITE" id="PS50157">
    <property type="entry name" value="ZINC_FINGER_C2H2_2"/>
    <property type="match status" value="3"/>
</dbReference>
<evidence type="ECO:0000256" key="15">
    <source>
        <dbReference type="PROSITE-ProRule" id="PRU00042"/>
    </source>
</evidence>
<dbReference type="AlphaFoldDB" id="A0AAV7S1A3"/>
<keyword evidence="5" id="KW-0479">Metal-binding</keyword>
<dbReference type="Pfam" id="PF21276">
    <property type="entry name" value="ZNF512_C2HC"/>
    <property type="match status" value="2"/>
</dbReference>
<feature type="region of interest" description="Disordered" evidence="16">
    <location>
        <begin position="1"/>
        <end position="170"/>
    </location>
</feature>
<keyword evidence="6" id="KW-0677">Repeat</keyword>
<keyword evidence="8" id="KW-0862">Zinc</keyword>
<proteinExistence type="inferred from homology"/>
<dbReference type="GO" id="GO:0003677">
    <property type="term" value="F:DNA binding"/>
    <property type="evidence" value="ECO:0007669"/>
    <property type="project" value="UniProtKB-KW"/>
</dbReference>
<evidence type="ECO:0000256" key="8">
    <source>
        <dbReference type="ARBA" id="ARBA00022833"/>
    </source>
</evidence>
<evidence type="ECO:0000313" key="18">
    <source>
        <dbReference type="EMBL" id="KAJ1158804.1"/>
    </source>
</evidence>
<feature type="region of interest" description="Disordered" evidence="16">
    <location>
        <begin position="503"/>
        <end position="569"/>
    </location>
</feature>
<dbReference type="SUPFAM" id="SSF57667">
    <property type="entry name" value="beta-beta-alpha zinc fingers"/>
    <property type="match status" value="5"/>
</dbReference>
<evidence type="ECO:0000256" key="10">
    <source>
        <dbReference type="ARBA" id="ARBA00023015"/>
    </source>
</evidence>
<organism evidence="18 19">
    <name type="scientific">Pleurodeles waltl</name>
    <name type="common">Iberian ribbed newt</name>
    <dbReference type="NCBI Taxonomy" id="8319"/>
    <lineage>
        <taxon>Eukaryota</taxon>
        <taxon>Metazoa</taxon>
        <taxon>Chordata</taxon>
        <taxon>Craniata</taxon>
        <taxon>Vertebrata</taxon>
        <taxon>Euteleostomi</taxon>
        <taxon>Amphibia</taxon>
        <taxon>Batrachia</taxon>
        <taxon>Caudata</taxon>
        <taxon>Salamandroidea</taxon>
        <taxon>Salamandridae</taxon>
        <taxon>Pleurodelinae</taxon>
        <taxon>Pleurodeles</taxon>
    </lineage>
</organism>
<comment type="subcellular location">
    <subcellularLocation>
        <location evidence="2">Nucleus</location>
    </subcellularLocation>
</comment>
<dbReference type="SMART" id="SM00355">
    <property type="entry name" value="ZnF_C2H2"/>
    <property type="match status" value="5"/>
</dbReference>
<evidence type="ECO:0000256" key="4">
    <source>
        <dbReference type="ARBA" id="ARBA00022499"/>
    </source>
</evidence>
<dbReference type="Proteomes" id="UP001066276">
    <property type="component" value="Chromosome 5"/>
</dbReference>
<dbReference type="InterPro" id="IPR048403">
    <property type="entry name" value="ZNF512_znf-C2H2"/>
</dbReference>
<feature type="domain" description="C2H2-type" evidence="17">
    <location>
        <begin position="457"/>
        <end position="485"/>
    </location>
</feature>
<dbReference type="InterPro" id="IPR036236">
    <property type="entry name" value="Znf_C2H2_sf"/>
</dbReference>
<feature type="domain" description="C2H2-type" evidence="17">
    <location>
        <begin position="213"/>
        <end position="240"/>
    </location>
</feature>
<evidence type="ECO:0000256" key="16">
    <source>
        <dbReference type="SAM" id="MobiDB-lite"/>
    </source>
</evidence>
<dbReference type="FunFam" id="3.30.160.60:FF:000270">
    <property type="entry name" value="Zinc finger protein 512"/>
    <property type="match status" value="1"/>
</dbReference>
<evidence type="ECO:0000256" key="5">
    <source>
        <dbReference type="ARBA" id="ARBA00022723"/>
    </source>
</evidence>
<dbReference type="InterPro" id="IPR052274">
    <property type="entry name" value="Krueppel_C2H2_Zn-finger"/>
</dbReference>
<feature type="compositionally biased region" description="Basic and acidic residues" evidence="16">
    <location>
        <begin position="528"/>
        <end position="537"/>
    </location>
</feature>
<dbReference type="PROSITE" id="PS00028">
    <property type="entry name" value="ZINC_FINGER_C2H2_1"/>
    <property type="match status" value="3"/>
</dbReference>
<comment type="caution">
    <text evidence="18">The sequence shown here is derived from an EMBL/GenBank/DDBJ whole genome shotgun (WGS) entry which is preliminary data.</text>
</comment>
<dbReference type="GO" id="GO:0008270">
    <property type="term" value="F:zinc ion binding"/>
    <property type="evidence" value="ECO:0007669"/>
    <property type="project" value="UniProtKB-KW"/>
</dbReference>
<feature type="compositionally biased region" description="Basic residues" evidence="16">
    <location>
        <begin position="509"/>
        <end position="526"/>
    </location>
</feature>
<reference evidence="18" key="1">
    <citation type="journal article" date="2022" name="bioRxiv">
        <title>Sequencing and chromosome-scale assembly of the giantPleurodeles waltlgenome.</title>
        <authorList>
            <person name="Brown T."/>
            <person name="Elewa A."/>
            <person name="Iarovenko S."/>
            <person name="Subramanian E."/>
            <person name="Araus A.J."/>
            <person name="Petzold A."/>
            <person name="Susuki M."/>
            <person name="Suzuki K.-i.T."/>
            <person name="Hayashi T."/>
            <person name="Toyoda A."/>
            <person name="Oliveira C."/>
            <person name="Osipova E."/>
            <person name="Leigh N.D."/>
            <person name="Simon A."/>
            <person name="Yun M.H."/>
        </authorList>
    </citation>
    <scope>NUCLEOTIDE SEQUENCE</scope>
    <source>
        <strain evidence="18">20211129_DDA</strain>
        <tissue evidence="18">Liver</tissue>
    </source>
</reference>
<comment type="similarity">
    <text evidence="3">Belongs to the krueppel C2H2-type zinc-finger protein family.</text>
</comment>
<dbReference type="Gene3D" id="3.30.160.60">
    <property type="entry name" value="Classic Zinc Finger"/>
    <property type="match status" value="3"/>
</dbReference>
<accession>A0AAV7S1A3</accession>
<evidence type="ECO:0000256" key="14">
    <source>
        <dbReference type="ARBA" id="ARBA00039955"/>
    </source>
</evidence>
<comment type="function">
    <text evidence="1">May be involved in transcriptional regulation.</text>
</comment>
<dbReference type="FunFam" id="3.30.160.60:FF:000580">
    <property type="entry name" value="Zinc finger protein 512"/>
    <property type="match status" value="1"/>
</dbReference>
<sequence length="664" mass="74781">MPPGRKKRAAEAKSQGSPKKDRSIPIKNVEESSAKTKLSDRRLQSADSYDESHSDSSTSSRDKGSCDPSTAIAIRRPTYWLEMRGIKSSDSSLSATEGTSTKKRRLLKAEDEQHDTPDGGMEPPEKKQSSPPKGRIAQKNSPSYTADKKQNSKSKGRMVRKDPPSYPAGSTEERWYLEILDRGKINCPTCRGVTRKTVEGLKKHMSTCREVVFKCQHCGKQLRSAPGMKYHIMADHNNMPVLADGEDVNTQSVREQLRVVLRQRGKLKCSREGCTSIFTSVVGYLYHSKKCGKKESELEEMALKCHNCGKIYHSRAGLMYHMKTEHDPVSYRRDATEDEKLKDIKEEQSDCMGRAKRKSAKVAIYHLHEIATEELIKEWPKRKVLQDLVPDDGKLKYSRPGLPAFSQEVIRKWRSEMKAYRRIRCPNKGCVSVYSSVSGLKAHLGSCTQGDFVAGKYKCLICDKEFSSESGVKYHINWAHCEEWFVVKSRSARNFDRMLKMQEEDDKKKVKKKKQATKGGKKKGAVKKLTDAEEELPRPTIIKNESERMRSVPSESDSESRASSPNSMEEEIRSVIWRARQPIVKPAALTPFKTPEVKPGFIKEAVLKPELGEKAELKPGLIKAAVPKTGLGKTTELKPGLAKTTTLKPGLIKAAVLKLDRKRK</sequence>
<keyword evidence="12" id="KW-0804">Transcription</keyword>
<feature type="compositionally biased region" description="Basic and acidic residues" evidence="16">
    <location>
        <begin position="18"/>
        <end position="65"/>
    </location>
</feature>
<evidence type="ECO:0000256" key="3">
    <source>
        <dbReference type="ARBA" id="ARBA00006991"/>
    </source>
</evidence>
<dbReference type="EMBL" id="JANPWB010000009">
    <property type="protein sequence ID" value="KAJ1158804.1"/>
    <property type="molecule type" value="Genomic_DNA"/>
</dbReference>
<evidence type="ECO:0000256" key="6">
    <source>
        <dbReference type="ARBA" id="ARBA00022737"/>
    </source>
</evidence>
<keyword evidence="19" id="KW-1185">Reference proteome</keyword>
<keyword evidence="11" id="KW-0238">DNA-binding</keyword>
<feature type="compositionally biased region" description="Polar residues" evidence="16">
    <location>
        <begin position="88"/>
        <end position="99"/>
    </location>
</feature>
<keyword evidence="10" id="KW-0805">Transcription regulation</keyword>
<gene>
    <name evidence="18" type="ORF">NDU88_011477</name>
</gene>
<keyword evidence="9" id="KW-0832">Ubl conjugation</keyword>
<evidence type="ECO:0000256" key="13">
    <source>
        <dbReference type="ARBA" id="ARBA00023242"/>
    </source>
</evidence>
<protein>
    <recommendedName>
        <fullName evidence="14">Zinc finger protein 512</fullName>
    </recommendedName>
</protein>
<feature type="compositionally biased region" description="Basic and acidic residues" evidence="16">
    <location>
        <begin position="107"/>
        <end position="128"/>
    </location>
</feature>
<feature type="compositionally biased region" description="Low complexity" evidence="16">
    <location>
        <begin position="551"/>
        <end position="567"/>
    </location>
</feature>
<keyword evidence="13" id="KW-0539">Nucleus</keyword>
<dbReference type="PANTHER" id="PTHR22979">
    <property type="entry name" value="ZINC FINGER PROTEIN-RELATED"/>
    <property type="match status" value="1"/>
</dbReference>
<dbReference type="GO" id="GO:0005634">
    <property type="term" value="C:nucleus"/>
    <property type="evidence" value="ECO:0007669"/>
    <property type="project" value="UniProtKB-SubCell"/>
</dbReference>
<evidence type="ECO:0000256" key="12">
    <source>
        <dbReference type="ARBA" id="ARBA00023163"/>
    </source>
</evidence>
<evidence type="ECO:0000256" key="1">
    <source>
        <dbReference type="ARBA" id="ARBA00003767"/>
    </source>
</evidence>
<evidence type="ECO:0000256" key="9">
    <source>
        <dbReference type="ARBA" id="ARBA00022843"/>
    </source>
</evidence>
<dbReference type="Pfam" id="PF00096">
    <property type="entry name" value="zf-C2H2"/>
    <property type="match status" value="2"/>
</dbReference>
<evidence type="ECO:0000259" key="17">
    <source>
        <dbReference type="PROSITE" id="PS50157"/>
    </source>
</evidence>
<dbReference type="PANTHER" id="PTHR22979:SF2">
    <property type="entry name" value="ZINC FINGER PROTEIN 512"/>
    <property type="match status" value="1"/>
</dbReference>
<feature type="domain" description="C2H2-type" evidence="17">
    <location>
        <begin position="303"/>
        <end position="326"/>
    </location>
</feature>
<name>A0AAV7S1A3_PLEWA</name>
<dbReference type="InterPro" id="IPR048408">
    <property type="entry name" value="ZNF512_C2HC"/>
</dbReference>
<keyword evidence="7 15" id="KW-0863">Zinc-finger</keyword>
<evidence type="ECO:0000256" key="2">
    <source>
        <dbReference type="ARBA" id="ARBA00004123"/>
    </source>
</evidence>
<dbReference type="Pfam" id="PF21367">
    <property type="entry name" value="ZNF512_zf-C2H2"/>
    <property type="match status" value="1"/>
</dbReference>
<evidence type="ECO:0000256" key="7">
    <source>
        <dbReference type="ARBA" id="ARBA00022771"/>
    </source>
</evidence>
<keyword evidence="4" id="KW-1017">Isopeptide bond</keyword>
<evidence type="ECO:0000256" key="11">
    <source>
        <dbReference type="ARBA" id="ARBA00023125"/>
    </source>
</evidence>
<evidence type="ECO:0000313" key="19">
    <source>
        <dbReference type="Proteomes" id="UP001066276"/>
    </source>
</evidence>